<evidence type="ECO:0000256" key="6">
    <source>
        <dbReference type="SAM" id="MobiDB-lite"/>
    </source>
</evidence>
<proteinExistence type="inferred from homology"/>
<feature type="region of interest" description="Disordered" evidence="6">
    <location>
        <begin position="289"/>
        <end position="343"/>
    </location>
</feature>
<keyword evidence="4 5" id="KW-0539">Nucleus</keyword>
<comment type="caution">
    <text evidence="7">The sequence shown here is derived from an EMBL/GenBank/DDBJ whole genome shotgun (WGS) entry which is preliminary data.</text>
</comment>
<dbReference type="GO" id="GO:0005730">
    <property type="term" value="C:nucleolus"/>
    <property type="evidence" value="ECO:0007669"/>
    <property type="project" value="TreeGrafter"/>
</dbReference>
<dbReference type="Proteomes" id="UP001353858">
    <property type="component" value="Unassembled WGS sequence"/>
</dbReference>
<accession>A0AAN7Q0L0</accession>
<feature type="compositionally biased region" description="Basic and acidic residues" evidence="6">
    <location>
        <begin position="294"/>
        <end position="304"/>
    </location>
</feature>
<keyword evidence="3 5" id="KW-0690">Ribosome biogenesis</keyword>
<dbReference type="InterPro" id="IPR007023">
    <property type="entry name" value="Ribosom_reg"/>
</dbReference>
<name>A0AAN7Q0L0_9COLE</name>
<organism evidence="7 8">
    <name type="scientific">Aquatica leii</name>
    <dbReference type="NCBI Taxonomy" id="1421715"/>
    <lineage>
        <taxon>Eukaryota</taxon>
        <taxon>Metazoa</taxon>
        <taxon>Ecdysozoa</taxon>
        <taxon>Arthropoda</taxon>
        <taxon>Hexapoda</taxon>
        <taxon>Insecta</taxon>
        <taxon>Pterygota</taxon>
        <taxon>Neoptera</taxon>
        <taxon>Endopterygota</taxon>
        <taxon>Coleoptera</taxon>
        <taxon>Polyphaga</taxon>
        <taxon>Elateriformia</taxon>
        <taxon>Elateroidea</taxon>
        <taxon>Lampyridae</taxon>
        <taxon>Luciolinae</taxon>
        <taxon>Aquatica</taxon>
    </lineage>
</organism>
<dbReference type="GO" id="GO:0042273">
    <property type="term" value="P:ribosomal large subunit biogenesis"/>
    <property type="evidence" value="ECO:0007669"/>
    <property type="project" value="TreeGrafter"/>
</dbReference>
<dbReference type="GO" id="GO:0030687">
    <property type="term" value="C:preribosome, large subunit precursor"/>
    <property type="evidence" value="ECO:0007669"/>
    <property type="project" value="TreeGrafter"/>
</dbReference>
<protein>
    <recommendedName>
        <fullName evidence="5">Ribosome biogenesis regulatory protein</fullName>
    </recommendedName>
</protein>
<sequence>MDVVSNIVEKSLRDAEKSITVHKHLDLQYDLGTLLAVDTNSLDLKSLRDNRNEYLLNLSRDNVQLLLNKIWELPTQQIDETLVVKLPPAKFVLPRARPVPKPKPLTKWEQFAKLKGIKKTKKAKLSWDEQLNKWVPLYGYKRAAAERERDWVLEVPATADPMEDQFLRKKTGRVEKVAKNELQRLRNIAKARNIKIPRVGVTHPDVSSSKDLQTSITVARSATASLGKFQDKLPKEKEARGVNELVPGSNRKRKLPAVSNEQERDHNLQIIDSVLSKRPKINIEKAMARQIHSKPVEQSEENSRSKPNTHGKRKNLKQKGKKPASNNNKVQKKGKKGGGRKRR</sequence>
<comment type="similarity">
    <text evidence="2 5">Belongs to the RRS1 family.</text>
</comment>
<feature type="compositionally biased region" description="Basic and acidic residues" evidence="6">
    <location>
        <begin position="229"/>
        <end position="241"/>
    </location>
</feature>
<keyword evidence="8" id="KW-1185">Reference proteome</keyword>
<feature type="compositionally biased region" description="Basic residues" evidence="6">
    <location>
        <begin position="307"/>
        <end position="322"/>
    </location>
</feature>
<evidence type="ECO:0000313" key="8">
    <source>
        <dbReference type="Proteomes" id="UP001353858"/>
    </source>
</evidence>
<feature type="region of interest" description="Disordered" evidence="6">
    <location>
        <begin position="229"/>
        <end position="264"/>
    </location>
</feature>
<evidence type="ECO:0000256" key="1">
    <source>
        <dbReference type="ARBA" id="ARBA00004123"/>
    </source>
</evidence>
<evidence type="ECO:0000256" key="4">
    <source>
        <dbReference type="ARBA" id="ARBA00023242"/>
    </source>
</evidence>
<dbReference type="EMBL" id="JARPUR010000006">
    <property type="protein sequence ID" value="KAK4874880.1"/>
    <property type="molecule type" value="Genomic_DNA"/>
</dbReference>
<dbReference type="PANTHER" id="PTHR17602:SF4">
    <property type="entry name" value="RIBOSOME BIOGENESIS REGULATORY PROTEIN HOMOLOG"/>
    <property type="match status" value="1"/>
</dbReference>
<feature type="compositionally biased region" description="Basic residues" evidence="6">
    <location>
        <begin position="330"/>
        <end position="343"/>
    </location>
</feature>
<gene>
    <name evidence="7" type="ORF">RN001_014240</name>
</gene>
<evidence type="ECO:0000313" key="7">
    <source>
        <dbReference type="EMBL" id="KAK4874880.1"/>
    </source>
</evidence>
<dbReference type="PANTHER" id="PTHR17602">
    <property type="entry name" value="RIBOSOME BIOGENESIS REGULATORY PROTEIN"/>
    <property type="match status" value="1"/>
</dbReference>
<evidence type="ECO:0000256" key="5">
    <source>
        <dbReference type="RuleBase" id="RU364132"/>
    </source>
</evidence>
<dbReference type="Pfam" id="PF04939">
    <property type="entry name" value="RRS1"/>
    <property type="match status" value="1"/>
</dbReference>
<comment type="subcellular location">
    <subcellularLocation>
        <location evidence="1 5">Nucleus</location>
    </subcellularLocation>
</comment>
<dbReference type="GO" id="GO:0000447">
    <property type="term" value="P:endonucleolytic cleavage in ITS1 to separate SSU-rRNA from 5.8S rRNA and LSU-rRNA from tricistronic rRNA transcript (SSU-rRNA, 5.8S rRNA, LSU-rRNA)"/>
    <property type="evidence" value="ECO:0007669"/>
    <property type="project" value="TreeGrafter"/>
</dbReference>
<reference evidence="8" key="1">
    <citation type="submission" date="2023-01" db="EMBL/GenBank/DDBJ databases">
        <title>Key to firefly adult light organ development and bioluminescence: homeobox transcription factors regulate luciferase expression and transportation to peroxisome.</title>
        <authorList>
            <person name="Fu X."/>
        </authorList>
    </citation>
    <scope>NUCLEOTIDE SEQUENCE [LARGE SCALE GENOMIC DNA]</scope>
</reference>
<evidence type="ECO:0000256" key="3">
    <source>
        <dbReference type="ARBA" id="ARBA00022517"/>
    </source>
</evidence>
<comment type="function">
    <text evidence="5">Involved in ribosomal large subunit assembly.</text>
</comment>
<dbReference type="AlphaFoldDB" id="A0AAN7Q0L0"/>
<evidence type="ECO:0000256" key="2">
    <source>
        <dbReference type="ARBA" id="ARBA00010077"/>
    </source>
</evidence>